<organism evidence="1 2">
    <name type="scientific">Panagrolaimus sp. PS1159</name>
    <dbReference type="NCBI Taxonomy" id="55785"/>
    <lineage>
        <taxon>Eukaryota</taxon>
        <taxon>Metazoa</taxon>
        <taxon>Ecdysozoa</taxon>
        <taxon>Nematoda</taxon>
        <taxon>Chromadorea</taxon>
        <taxon>Rhabditida</taxon>
        <taxon>Tylenchina</taxon>
        <taxon>Panagrolaimomorpha</taxon>
        <taxon>Panagrolaimoidea</taxon>
        <taxon>Panagrolaimidae</taxon>
        <taxon>Panagrolaimus</taxon>
    </lineage>
</organism>
<dbReference type="Proteomes" id="UP000887580">
    <property type="component" value="Unplaced"/>
</dbReference>
<evidence type="ECO:0000313" key="1">
    <source>
        <dbReference type="Proteomes" id="UP000887580"/>
    </source>
</evidence>
<dbReference type="WBParaSite" id="PS1159_v2.g5615.t1">
    <property type="protein sequence ID" value="PS1159_v2.g5615.t1"/>
    <property type="gene ID" value="PS1159_v2.g5615"/>
</dbReference>
<evidence type="ECO:0000313" key="2">
    <source>
        <dbReference type="WBParaSite" id="PS1159_v2.g5615.t1"/>
    </source>
</evidence>
<reference evidence="2" key="1">
    <citation type="submission" date="2022-11" db="UniProtKB">
        <authorList>
            <consortium name="WormBaseParasite"/>
        </authorList>
    </citation>
    <scope>IDENTIFICATION</scope>
</reference>
<protein>
    <submittedName>
        <fullName evidence="2">Uncharacterized protein</fullName>
    </submittedName>
</protein>
<name>A0AC35GIQ6_9BILA</name>
<proteinExistence type="predicted"/>
<sequence>MERIGKISSASETNTSYIWINKAQVCAYPSPDTVIGSTSTMVAPVQPSYAQTAPQIKQDYSGYVDNRYGCHSSQYPQQQTLDYQTFDSYIPYFFD</sequence>
<accession>A0AC35GIQ6</accession>